<organism evidence="1 2">
    <name type="scientific">Candidatus Sulfotelmatobacter kueseliae</name>
    <dbReference type="NCBI Taxonomy" id="2042962"/>
    <lineage>
        <taxon>Bacteria</taxon>
        <taxon>Pseudomonadati</taxon>
        <taxon>Acidobacteriota</taxon>
        <taxon>Terriglobia</taxon>
        <taxon>Terriglobales</taxon>
        <taxon>Candidatus Korobacteraceae</taxon>
        <taxon>Candidatus Sulfotelmatobacter</taxon>
    </lineage>
</organism>
<reference evidence="2" key="1">
    <citation type="submission" date="2018-02" db="EMBL/GenBank/DDBJ databases">
        <authorList>
            <person name="Hausmann B."/>
        </authorList>
    </citation>
    <scope>NUCLEOTIDE SEQUENCE [LARGE SCALE GENOMIC DNA]</scope>
    <source>
        <strain evidence="2">Peat soil MAG SbA1</strain>
    </source>
</reference>
<dbReference type="EMBL" id="OMOD01000140">
    <property type="protein sequence ID" value="SPF42492.1"/>
    <property type="molecule type" value="Genomic_DNA"/>
</dbReference>
<evidence type="ECO:0000313" key="2">
    <source>
        <dbReference type="Proteomes" id="UP000238701"/>
    </source>
</evidence>
<proteinExistence type="predicted"/>
<name>A0A2U3KS83_9BACT</name>
<protein>
    <submittedName>
        <fullName evidence="1">Uncharacterized protein</fullName>
    </submittedName>
</protein>
<gene>
    <name evidence="1" type="ORF">SBA1_460089</name>
</gene>
<sequence>MSPDTITLRPRCATYTREAAVHKRLARLADLQRTEERIGCKKSVQNPVQLEIPSQD</sequence>
<dbReference type="Proteomes" id="UP000238701">
    <property type="component" value="Unassembled WGS sequence"/>
</dbReference>
<accession>A0A2U3KS83</accession>
<dbReference type="AlphaFoldDB" id="A0A2U3KS83"/>
<evidence type="ECO:0000313" key="1">
    <source>
        <dbReference type="EMBL" id="SPF42492.1"/>
    </source>
</evidence>